<dbReference type="SUPFAM" id="SSF50729">
    <property type="entry name" value="PH domain-like"/>
    <property type="match status" value="1"/>
</dbReference>
<dbReference type="OrthoDB" id="10250354at2759"/>
<proteinExistence type="predicted"/>
<evidence type="ECO:0000256" key="1">
    <source>
        <dbReference type="ARBA" id="ARBA00004123"/>
    </source>
</evidence>
<dbReference type="GO" id="GO:0005634">
    <property type="term" value="C:nucleus"/>
    <property type="evidence" value="ECO:0007669"/>
    <property type="project" value="UniProtKB-SubCell"/>
</dbReference>
<dbReference type="InterPro" id="IPR000156">
    <property type="entry name" value="Ran_bind_dom"/>
</dbReference>
<evidence type="ECO:0000256" key="3">
    <source>
        <dbReference type="SAM" id="MobiDB-lite"/>
    </source>
</evidence>
<dbReference type="PANTHER" id="PTHR23138:SF142">
    <property type="entry name" value="RAN-BINDING PROTEIN 3B-RELATED"/>
    <property type="match status" value="1"/>
</dbReference>
<dbReference type="GO" id="GO:0006611">
    <property type="term" value="P:protein export from nucleus"/>
    <property type="evidence" value="ECO:0007669"/>
    <property type="project" value="TreeGrafter"/>
</dbReference>
<feature type="compositionally biased region" description="Polar residues" evidence="3">
    <location>
        <begin position="331"/>
        <end position="357"/>
    </location>
</feature>
<dbReference type="AlphaFoldDB" id="A0A7R8WU43"/>
<organism evidence="4">
    <name type="scientific">Cyprideis torosa</name>
    <dbReference type="NCBI Taxonomy" id="163714"/>
    <lineage>
        <taxon>Eukaryota</taxon>
        <taxon>Metazoa</taxon>
        <taxon>Ecdysozoa</taxon>
        <taxon>Arthropoda</taxon>
        <taxon>Crustacea</taxon>
        <taxon>Oligostraca</taxon>
        <taxon>Ostracoda</taxon>
        <taxon>Podocopa</taxon>
        <taxon>Podocopida</taxon>
        <taxon>Cytherocopina</taxon>
        <taxon>Cytheroidea</taxon>
        <taxon>Cytherideidae</taxon>
        <taxon>Cyprideis</taxon>
    </lineage>
</organism>
<evidence type="ECO:0000256" key="2">
    <source>
        <dbReference type="ARBA" id="ARBA00023242"/>
    </source>
</evidence>
<reference evidence="4" key="1">
    <citation type="submission" date="2020-11" db="EMBL/GenBank/DDBJ databases">
        <authorList>
            <person name="Tran Van P."/>
        </authorList>
    </citation>
    <scope>NUCLEOTIDE SEQUENCE</scope>
</reference>
<evidence type="ECO:0000313" key="4">
    <source>
        <dbReference type="EMBL" id="CAD7235285.1"/>
    </source>
</evidence>
<name>A0A7R8WU43_9CRUS</name>
<gene>
    <name evidence="4" type="ORF">CTOB1V02_LOCUS13100</name>
</gene>
<dbReference type="Gene3D" id="2.30.29.30">
    <property type="entry name" value="Pleckstrin-homology domain (PH domain)/Phosphotyrosine-binding domain (PTB)"/>
    <property type="match status" value="1"/>
</dbReference>
<feature type="compositionally biased region" description="Low complexity" evidence="3">
    <location>
        <begin position="71"/>
        <end position="83"/>
    </location>
</feature>
<dbReference type="EMBL" id="OB672024">
    <property type="protein sequence ID" value="CAD7235285.1"/>
    <property type="molecule type" value="Genomic_DNA"/>
</dbReference>
<protein>
    <submittedName>
        <fullName evidence="4">Uncharacterized protein</fullName>
    </submittedName>
</protein>
<dbReference type="PANTHER" id="PTHR23138">
    <property type="entry name" value="RAN BINDING PROTEIN"/>
    <property type="match status" value="1"/>
</dbReference>
<dbReference type="InterPro" id="IPR045255">
    <property type="entry name" value="RanBP1-like"/>
</dbReference>
<dbReference type="InterPro" id="IPR011993">
    <property type="entry name" value="PH-like_dom_sf"/>
</dbReference>
<dbReference type="SMART" id="SM00160">
    <property type="entry name" value="RanBD"/>
    <property type="match status" value="1"/>
</dbReference>
<dbReference type="PROSITE" id="PS50196">
    <property type="entry name" value="RANBD1"/>
    <property type="match status" value="1"/>
</dbReference>
<keyword evidence="2" id="KW-0539">Nucleus</keyword>
<dbReference type="CDD" id="cd13180">
    <property type="entry name" value="RanBD_RanBP3"/>
    <property type="match status" value="1"/>
</dbReference>
<feature type="compositionally biased region" description="Low complexity" evidence="3">
    <location>
        <begin position="38"/>
        <end position="57"/>
    </location>
</feature>
<sequence length="369" mass="39511">MSFILKPSALASQASNLEYYKTGENDSSSSKGRIGETGFALGSVSGSSSSQRGETSGVPSLTPGSCEKNGSESSSAVSNPSPSDEASSGTRSSAAYVFGQRLTERITNAAEGNGAAKADDEEAESKGMLFTAALKSTEGSGPSEENGQKSLSESAAEFEKSASKRKFGAPEDVEVTTGEEGERNVVHVLGKLFRYDPLDKRWQERGTGQVRLNDSRTDGSSRVVVRTQGSYKLILNSKLFPRMVLERASTKGVKITAVDSEDTGLVRVFLIKCGSPSDAENLESAILRRINVLREQEEKSEKETQDDDQSPVNKRLKTDDASENVEDPPQGETSRQSTSEATIQSTPEAQQTQSLPVHTTEEEESTTPS</sequence>
<dbReference type="Pfam" id="PF00638">
    <property type="entry name" value="Ran_BP1"/>
    <property type="match status" value="1"/>
</dbReference>
<feature type="region of interest" description="Disordered" evidence="3">
    <location>
        <begin position="296"/>
        <end position="369"/>
    </location>
</feature>
<feature type="region of interest" description="Disordered" evidence="3">
    <location>
        <begin position="21"/>
        <end position="92"/>
    </location>
</feature>
<accession>A0A7R8WU43</accession>
<feature type="region of interest" description="Disordered" evidence="3">
    <location>
        <begin position="108"/>
        <end position="179"/>
    </location>
</feature>
<comment type="subcellular location">
    <subcellularLocation>
        <location evidence="1">Nucleus</location>
    </subcellularLocation>
</comment>